<dbReference type="Pfam" id="PF00651">
    <property type="entry name" value="BTB"/>
    <property type="match status" value="1"/>
</dbReference>
<gene>
    <name evidence="3" type="ORF">M501DRAFT_1053922</name>
</gene>
<evidence type="ECO:0000313" key="4">
    <source>
        <dbReference type="Proteomes" id="UP000799429"/>
    </source>
</evidence>
<dbReference type="InterPro" id="IPR000210">
    <property type="entry name" value="BTB/POZ_dom"/>
</dbReference>
<dbReference type="PANTHER" id="PTHR47843:SF5">
    <property type="entry name" value="BTB_POZ DOMAIN PROTEIN"/>
    <property type="match status" value="1"/>
</dbReference>
<sequence length="324" mass="36672">MGQYNSKPKEKERNIKPHGFQGENYTKITPSYMALYDGIVSLAEENKYSDLTVICGSDRFLVHRAIVCSRSAWFAEKCQKTIGDRKDYSCPFIPMKIWTEPGEESQIIASILNFLYTLNYADKTGEVFIGSTEYNDDHDYDRAEDSETTSETGTVTEGGHVKESSDEETLFRSPSPTTSSSHIIPTPSSSDAGILRSSNISNTSSTNPNEHSQRAYPSPLVHHTQIHCAAHRFTIPSLATVSLEKLRSHLWKDNEVWKVELLPAIREAYRHPEYCDLRDALLDGVCDWGRRKWFKENKRDEWEAAVVEFSSFRGGGVEKSLEVA</sequence>
<evidence type="ECO:0000259" key="2">
    <source>
        <dbReference type="PROSITE" id="PS50097"/>
    </source>
</evidence>
<name>A0A9P4SIZ9_9PEZI</name>
<dbReference type="AlphaFoldDB" id="A0A9P4SIZ9"/>
<feature type="compositionally biased region" description="Basic and acidic residues" evidence="1">
    <location>
        <begin position="135"/>
        <end position="145"/>
    </location>
</feature>
<feature type="region of interest" description="Disordered" evidence="1">
    <location>
        <begin position="1"/>
        <end position="22"/>
    </location>
</feature>
<evidence type="ECO:0000256" key="1">
    <source>
        <dbReference type="SAM" id="MobiDB-lite"/>
    </source>
</evidence>
<evidence type="ECO:0000313" key="3">
    <source>
        <dbReference type="EMBL" id="KAF2843154.1"/>
    </source>
</evidence>
<dbReference type="SUPFAM" id="SSF54695">
    <property type="entry name" value="POZ domain"/>
    <property type="match status" value="1"/>
</dbReference>
<dbReference type="EMBL" id="MU006089">
    <property type="protein sequence ID" value="KAF2843154.1"/>
    <property type="molecule type" value="Genomic_DNA"/>
</dbReference>
<organism evidence="3 4">
    <name type="scientific">Patellaria atrata CBS 101060</name>
    <dbReference type="NCBI Taxonomy" id="1346257"/>
    <lineage>
        <taxon>Eukaryota</taxon>
        <taxon>Fungi</taxon>
        <taxon>Dikarya</taxon>
        <taxon>Ascomycota</taxon>
        <taxon>Pezizomycotina</taxon>
        <taxon>Dothideomycetes</taxon>
        <taxon>Dothideomycetes incertae sedis</taxon>
        <taxon>Patellariales</taxon>
        <taxon>Patellariaceae</taxon>
        <taxon>Patellaria</taxon>
    </lineage>
</organism>
<comment type="caution">
    <text evidence="3">The sequence shown here is derived from an EMBL/GenBank/DDBJ whole genome shotgun (WGS) entry which is preliminary data.</text>
</comment>
<reference evidence="3" key="1">
    <citation type="journal article" date="2020" name="Stud. Mycol.">
        <title>101 Dothideomycetes genomes: a test case for predicting lifestyles and emergence of pathogens.</title>
        <authorList>
            <person name="Haridas S."/>
            <person name="Albert R."/>
            <person name="Binder M."/>
            <person name="Bloem J."/>
            <person name="Labutti K."/>
            <person name="Salamov A."/>
            <person name="Andreopoulos B."/>
            <person name="Baker S."/>
            <person name="Barry K."/>
            <person name="Bills G."/>
            <person name="Bluhm B."/>
            <person name="Cannon C."/>
            <person name="Castanera R."/>
            <person name="Culley D."/>
            <person name="Daum C."/>
            <person name="Ezra D."/>
            <person name="Gonzalez J."/>
            <person name="Henrissat B."/>
            <person name="Kuo A."/>
            <person name="Liang C."/>
            <person name="Lipzen A."/>
            <person name="Lutzoni F."/>
            <person name="Magnuson J."/>
            <person name="Mondo S."/>
            <person name="Nolan M."/>
            <person name="Ohm R."/>
            <person name="Pangilinan J."/>
            <person name="Park H.-J."/>
            <person name="Ramirez L."/>
            <person name="Alfaro M."/>
            <person name="Sun H."/>
            <person name="Tritt A."/>
            <person name="Yoshinaga Y."/>
            <person name="Zwiers L.-H."/>
            <person name="Turgeon B."/>
            <person name="Goodwin S."/>
            <person name="Spatafora J."/>
            <person name="Crous P."/>
            <person name="Grigoriev I."/>
        </authorList>
    </citation>
    <scope>NUCLEOTIDE SEQUENCE</scope>
    <source>
        <strain evidence="3">CBS 101060</strain>
    </source>
</reference>
<protein>
    <recommendedName>
        <fullName evidence="2">BTB domain-containing protein</fullName>
    </recommendedName>
</protein>
<accession>A0A9P4SIZ9</accession>
<dbReference type="Gene3D" id="3.30.710.10">
    <property type="entry name" value="Potassium Channel Kv1.1, Chain A"/>
    <property type="match status" value="1"/>
</dbReference>
<keyword evidence="4" id="KW-1185">Reference proteome</keyword>
<feature type="domain" description="BTB" evidence="2">
    <location>
        <begin position="49"/>
        <end position="117"/>
    </location>
</feature>
<feature type="compositionally biased region" description="Low complexity" evidence="1">
    <location>
        <begin position="173"/>
        <end position="190"/>
    </location>
</feature>
<dbReference type="PANTHER" id="PTHR47843">
    <property type="entry name" value="BTB DOMAIN-CONTAINING PROTEIN-RELATED"/>
    <property type="match status" value="1"/>
</dbReference>
<dbReference type="Proteomes" id="UP000799429">
    <property type="component" value="Unassembled WGS sequence"/>
</dbReference>
<feature type="region of interest" description="Disordered" evidence="1">
    <location>
        <begin position="133"/>
        <end position="215"/>
    </location>
</feature>
<dbReference type="InterPro" id="IPR011333">
    <property type="entry name" value="SKP1/BTB/POZ_sf"/>
</dbReference>
<dbReference type="OrthoDB" id="6359816at2759"/>
<proteinExistence type="predicted"/>
<dbReference type="CDD" id="cd18186">
    <property type="entry name" value="BTB_POZ_ZBTB_KLHL-like"/>
    <property type="match status" value="1"/>
</dbReference>
<feature type="compositionally biased region" description="Low complexity" evidence="1">
    <location>
        <begin position="197"/>
        <end position="209"/>
    </location>
</feature>
<feature type="compositionally biased region" description="Low complexity" evidence="1">
    <location>
        <begin position="149"/>
        <end position="158"/>
    </location>
</feature>
<dbReference type="PROSITE" id="PS50097">
    <property type="entry name" value="BTB"/>
    <property type="match status" value="1"/>
</dbReference>